<evidence type="ECO:0000313" key="3">
    <source>
        <dbReference type="Proteomes" id="UP000006503"/>
    </source>
</evidence>
<feature type="region of interest" description="Disordered" evidence="1">
    <location>
        <begin position="1"/>
        <end position="23"/>
    </location>
</feature>
<protein>
    <submittedName>
        <fullName evidence="2">Transposase IS4 family protein</fullName>
    </submittedName>
</protein>
<dbReference type="AlphaFoldDB" id="I7B8F1"/>
<accession>I7B8F1</accession>
<proteinExistence type="predicted"/>
<dbReference type="PATRIC" id="fig|1196325.3.peg.5601"/>
<sequence>MSRYMGTRMRSMKCNPKRGLPRLFDRPKYQQHNIIERMSG</sequence>
<reference evidence="3" key="1">
    <citation type="journal article" date="2013" name="Microb. Biotechnol.">
        <title>Metabolic potential of the organic-solvent tolerant Pseudomonas putida DOT-T1E deduced from its annotated genome.</title>
        <authorList>
            <person name="Udaondo Z."/>
            <person name="Molina L."/>
            <person name="Daniels C."/>
            <person name="Gomez M.J."/>
            <person name="Molina-Henares M.A."/>
            <person name="Matilla M.A."/>
            <person name="Roca A."/>
            <person name="Fernandez M."/>
            <person name="Duque E."/>
            <person name="Segura A."/>
            <person name="Ramos J.L."/>
        </authorList>
    </citation>
    <scope>NUCLEOTIDE SEQUENCE [LARGE SCALE GENOMIC DNA]</scope>
    <source>
        <strain evidence="3">DOT-T1E</strain>
    </source>
</reference>
<dbReference type="KEGG" id="ppx:T1E_5639"/>
<evidence type="ECO:0000256" key="1">
    <source>
        <dbReference type="SAM" id="MobiDB-lite"/>
    </source>
</evidence>
<organism evidence="2 3">
    <name type="scientific">Pseudomonas putida (strain DOT-T1E)</name>
    <dbReference type="NCBI Taxonomy" id="1196325"/>
    <lineage>
        <taxon>Bacteria</taxon>
        <taxon>Pseudomonadati</taxon>
        <taxon>Pseudomonadota</taxon>
        <taxon>Gammaproteobacteria</taxon>
        <taxon>Pseudomonadales</taxon>
        <taxon>Pseudomonadaceae</taxon>
        <taxon>Pseudomonas</taxon>
    </lineage>
</organism>
<name>I7B8F1_PSEPT</name>
<dbReference type="HOGENOM" id="CLU_3295225_0_0_6"/>
<dbReference type="Proteomes" id="UP000006503">
    <property type="component" value="Chromosome"/>
</dbReference>
<gene>
    <name evidence="2" type="ordered locus">T1E_5639</name>
</gene>
<dbReference type="EMBL" id="CP003734">
    <property type="protein sequence ID" value="AFO51460.1"/>
    <property type="molecule type" value="Genomic_DNA"/>
</dbReference>
<evidence type="ECO:0000313" key="2">
    <source>
        <dbReference type="EMBL" id="AFO51460.1"/>
    </source>
</evidence>